<reference evidence="1" key="1">
    <citation type="thesis" date="2020" institute="ProQuest LLC" country="789 East Eisenhower Parkway, Ann Arbor, MI, USA">
        <title>Comparative Genomics and Chromosome Evolution.</title>
        <authorList>
            <person name="Mudd A.B."/>
        </authorList>
    </citation>
    <scope>NUCLEOTIDE SEQUENCE</scope>
    <source>
        <strain evidence="1">HN-11 Male</strain>
        <tissue evidence="1">Kidney and liver</tissue>
    </source>
</reference>
<name>A0A8J6KC18_ELECQ</name>
<organism evidence="1 2">
    <name type="scientific">Eleutherodactylus coqui</name>
    <name type="common">Puerto Rican coqui</name>
    <dbReference type="NCBI Taxonomy" id="57060"/>
    <lineage>
        <taxon>Eukaryota</taxon>
        <taxon>Metazoa</taxon>
        <taxon>Chordata</taxon>
        <taxon>Craniata</taxon>
        <taxon>Vertebrata</taxon>
        <taxon>Euteleostomi</taxon>
        <taxon>Amphibia</taxon>
        <taxon>Batrachia</taxon>
        <taxon>Anura</taxon>
        <taxon>Neobatrachia</taxon>
        <taxon>Hyloidea</taxon>
        <taxon>Eleutherodactylidae</taxon>
        <taxon>Eleutherodactylinae</taxon>
        <taxon>Eleutherodactylus</taxon>
        <taxon>Eleutherodactylus</taxon>
    </lineage>
</organism>
<sequence>MSDVTKIHIDAVSEKRTVAYGDAILSYGITGDSFSIVQQPGFQGVKKASDQVERRGGRFPSVVRMMQAVAV</sequence>
<comment type="caution">
    <text evidence="1">The sequence shown here is derived from an EMBL/GenBank/DDBJ whole genome shotgun (WGS) entry which is preliminary data.</text>
</comment>
<evidence type="ECO:0000313" key="1">
    <source>
        <dbReference type="EMBL" id="KAG9488463.1"/>
    </source>
</evidence>
<accession>A0A8J6KC18</accession>
<dbReference type="EMBL" id="WNTK01000003">
    <property type="protein sequence ID" value="KAG9488463.1"/>
    <property type="molecule type" value="Genomic_DNA"/>
</dbReference>
<protein>
    <submittedName>
        <fullName evidence="1">Uncharacterized protein</fullName>
    </submittedName>
</protein>
<keyword evidence="2" id="KW-1185">Reference proteome</keyword>
<evidence type="ECO:0000313" key="2">
    <source>
        <dbReference type="Proteomes" id="UP000770717"/>
    </source>
</evidence>
<proteinExistence type="predicted"/>
<dbReference type="OrthoDB" id="1269963at2759"/>
<dbReference type="AlphaFoldDB" id="A0A8J6KC18"/>
<dbReference type="Proteomes" id="UP000770717">
    <property type="component" value="Unassembled WGS sequence"/>
</dbReference>
<gene>
    <name evidence="1" type="ORF">GDO78_007979</name>
</gene>